<comment type="caution">
    <text evidence="2">The sequence shown here is derived from an EMBL/GenBank/DDBJ whole genome shotgun (WGS) entry which is preliminary data.</text>
</comment>
<sequence length="255" mass="28876">MPRAPSRFNDDSEAEQYFAPDPRTWNTSSTSSYSLPQYTGAPLQFSGQQYAGVPQLTNQNYHVVPMAATWQLQFQVQQGAGQMPPPPLRLPQVGRAPTQIDNRPPDYWHSNKHLMCINLGRKDEYPHSVSYRPTTGPCTFGVAMLNLECGRFMVSPNERLNEFMPPTILRFTHGAFLLKWPGYRQESFVLTLVDPRTRRHVTRAALGAQVTQIFKDFINSRKESDFFDADGAMRLGIDGVSYDQFGLNAHFLAVT</sequence>
<dbReference type="OrthoDB" id="2824696at2759"/>
<reference evidence="2" key="1">
    <citation type="submission" date="2020-05" db="EMBL/GenBank/DDBJ databases">
        <title>Mycena genomes resolve the evolution of fungal bioluminescence.</title>
        <authorList>
            <person name="Tsai I.J."/>
        </authorList>
    </citation>
    <scope>NUCLEOTIDE SEQUENCE</scope>
    <source>
        <strain evidence="2">CCC161011</strain>
    </source>
</reference>
<evidence type="ECO:0000256" key="1">
    <source>
        <dbReference type="SAM" id="MobiDB-lite"/>
    </source>
</evidence>
<feature type="region of interest" description="Disordered" evidence="1">
    <location>
        <begin position="1"/>
        <end position="32"/>
    </location>
</feature>
<dbReference type="EMBL" id="JACAZI010000007">
    <property type="protein sequence ID" value="KAF7355953.1"/>
    <property type="molecule type" value="Genomic_DNA"/>
</dbReference>
<gene>
    <name evidence="2" type="ORF">MVEN_00924600</name>
</gene>
<evidence type="ECO:0000313" key="3">
    <source>
        <dbReference type="Proteomes" id="UP000620124"/>
    </source>
</evidence>
<dbReference type="Proteomes" id="UP000620124">
    <property type="component" value="Unassembled WGS sequence"/>
</dbReference>
<proteinExistence type="predicted"/>
<accession>A0A8H6Y7Y3</accession>
<organism evidence="2 3">
    <name type="scientific">Mycena venus</name>
    <dbReference type="NCBI Taxonomy" id="2733690"/>
    <lineage>
        <taxon>Eukaryota</taxon>
        <taxon>Fungi</taxon>
        <taxon>Dikarya</taxon>
        <taxon>Basidiomycota</taxon>
        <taxon>Agaricomycotina</taxon>
        <taxon>Agaricomycetes</taxon>
        <taxon>Agaricomycetidae</taxon>
        <taxon>Agaricales</taxon>
        <taxon>Marasmiineae</taxon>
        <taxon>Mycenaceae</taxon>
        <taxon>Mycena</taxon>
    </lineage>
</organism>
<evidence type="ECO:0000313" key="2">
    <source>
        <dbReference type="EMBL" id="KAF7355953.1"/>
    </source>
</evidence>
<name>A0A8H6Y7Y3_9AGAR</name>
<dbReference type="AlphaFoldDB" id="A0A8H6Y7Y3"/>
<protein>
    <submittedName>
        <fullName evidence="2">Uncharacterized protein</fullName>
    </submittedName>
</protein>
<keyword evidence="3" id="KW-1185">Reference proteome</keyword>